<comment type="caution">
    <text evidence="2">The sequence shown here is derived from an EMBL/GenBank/DDBJ whole genome shotgun (WGS) entry which is preliminary data.</text>
</comment>
<evidence type="ECO:0000313" key="2">
    <source>
        <dbReference type="EMBL" id="MBP1924769.1"/>
    </source>
</evidence>
<dbReference type="RefSeq" id="WP_209510507.1">
    <property type="nucleotide sequence ID" value="NZ_JAGGKS010000001.1"/>
</dbReference>
<dbReference type="GO" id="GO:0003677">
    <property type="term" value="F:DNA binding"/>
    <property type="evidence" value="ECO:0007669"/>
    <property type="project" value="UniProtKB-KW"/>
</dbReference>
<dbReference type="PROSITE" id="PS50995">
    <property type="entry name" value="HTH_MARR_2"/>
    <property type="match status" value="1"/>
</dbReference>
<accession>A0ABS4GAR1</accession>
<dbReference type="InterPro" id="IPR036388">
    <property type="entry name" value="WH-like_DNA-bd_sf"/>
</dbReference>
<gene>
    <name evidence="2" type="ORF">J2Z76_000622</name>
</gene>
<reference evidence="2 3" key="1">
    <citation type="submission" date="2021-03" db="EMBL/GenBank/DDBJ databases">
        <title>Genomic Encyclopedia of Type Strains, Phase IV (KMG-IV): sequencing the most valuable type-strain genomes for metagenomic binning, comparative biology and taxonomic classification.</title>
        <authorList>
            <person name="Goeker M."/>
        </authorList>
    </citation>
    <scope>NUCLEOTIDE SEQUENCE [LARGE SCALE GENOMIC DNA]</scope>
    <source>
        <strain evidence="2 3">DSM 24004</strain>
    </source>
</reference>
<dbReference type="SMART" id="SM00347">
    <property type="entry name" value="HTH_MARR"/>
    <property type="match status" value="1"/>
</dbReference>
<feature type="domain" description="HTH marR-type" evidence="1">
    <location>
        <begin position="1"/>
        <end position="139"/>
    </location>
</feature>
<dbReference type="InterPro" id="IPR036390">
    <property type="entry name" value="WH_DNA-bd_sf"/>
</dbReference>
<dbReference type="SUPFAM" id="SSF46785">
    <property type="entry name" value="Winged helix' DNA-binding domain"/>
    <property type="match status" value="1"/>
</dbReference>
<sequence length="150" mass="17619">MNLPEKEKFIFGSLFLLANRLQVIGDRWDTEITMKQWFLLVMTAHWGEIPPTLSELADFIGSSRQNVKQLALKLEAKGFLKIEKDPKDNRALRIMLTVQCIEYFKKRENRENLFLDEVYKDITDEEKGALYKGLYKLSENIFRLDELSKG</sequence>
<dbReference type="PANTHER" id="PTHR33164:SF58">
    <property type="entry name" value="DNA-BINDING TRANSCRIPTIONAL REPRESSOR SCOC"/>
    <property type="match status" value="1"/>
</dbReference>
<dbReference type="PANTHER" id="PTHR33164">
    <property type="entry name" value="TRANSCRIPTIONAL REGULATOR, MARR FAMILY"/>
    <property type="match status" value="1"/>
</dbReference>
<evidence type="ECO:0000259" key="1">
    <source>
        <dbReference type="PROSITE" id="PS50995"/>
    </source>
</evidence>
<organism evidence="2 3">
    <name type="scientific">Sedimentibacter acidaminivorans</name>
    <dbReference type="NCBI Taxonomy" id="913099"/>
    <lineage>
        <taxon>Bacteria</taxon>
        <taxon>Bacillati</taxon>
        <taxon>Bacillota</taxon>
        <taxon>Tissierellia</taxon>
        <taxon>Sedimentibacter</taxon>
    </lineage>
</organism>
<dbReference type="InterPro" id="IPR000835">
    <property type="entry name" value="HTH_MarR-typ"/>
</dbReference>
<keyword evidence="2" id="KW-0238">DNA-binding</keyword>
<dbReference type="PRINTS" id="PR00598">
    <property type="entry name" value="HTHMARR"/>
</dbReference>
<keyword evidence="3" id="KW-1185">Reference proteome</keyword>
<name>A0ABS4GAR1_9FIRM</name>
<protein>
    <submittedName>
        <fullName evidence="2">DNA-binding MarR family transcriptional regulator</fullName>
    </submittedName>
</protein>
<dbReference type="Pfam" id="PF01047">
    <property type="entry name" value="MarR"/>
    <property type="match status" value="1"/>
</dbReference>
<dbReference type="Proteomes" id="UP001519342">
    <property type="component" value="Unassembled WGS sequence"/>
</dbReference>
<evidence type="ECO:0000313" key="3">
    <source>
        <dbReference type="Proteomes" id="UP001519342"/>
    </source>
</evidence>
<dbReference type="EMBL" id="JAGGKS010000001">
    <property type="protein sequence ID" value="MBP1924769.1"/>
    <property type="molecule type" value="Genomic_DNA"/>
</dbReference>
<dbReference type="Gene3D" id="1.10.10.10">
    <property type="entry name" value="Winged helix-like DNA-binding domain superfamily/Winged helix DNA-binding domain"/>
    <property type="match status" value="1"/>
</dbReference>
<proteinExistence type="predicted"/>
<dbReference type="InterPro" id="IPR039422">
    <property type="entry name" value="MarR/SlyA-like"/>
</dbReference>